<keyword evidence="2" id="KW-0479">Metal-binding</keyword>
<dbReference type="Pfam" id="PF07731">
    <property type="entry name" value="Cu-oxidase_2"/>
    <property type="match status" value="1"/>
</dbReference>
<dbReference type="EMBL" id="LAQT01000006">
    <property type="protein sequence ID" value="KPC53553.1"/>
    <property type="molecule type" value="Genomic_DNA"/>
</dbReference>
<dbReference type="InterPro" id="IPR045087">
    <property type="entry name" value="Cu-oxidase_fam"/>
</dbReference>
<dbReference type="GO" id="GO:0016491">
    <property type="term" value="F:oxidoreductase activity"/>
    <property type="evidence" value="ECO:0007669"/>
    <property type="project" value="UniProtKB-KW"/>
</dbReference>
<dbReference type="GO" id="GO:0009279">
    <property type="term" value="C:cell outer membrane"/>
    <property type="evidence" value="ECO:0007669"/>
    <property type="project" value="UniProtKB-SubCell"/>
</dbReference>
<dbReference type="RefSeq" id="WP_201782399.1">
    <property type="nucleotide sequence ID" value="NZ_LAQT01000006.1"/>
</dbReference>
<keyword evidence="4" id="KW-0732">Signal</keyword>
<accession>A0A0N0XLT0</accession>
<dbReference type="PATRIC" id="fig|857265.3.peg.1749"/>
<keyword evidence="8" id="KW-1185">Reference proteome</keyword>
<organism evidence="7 8">
    <name type="scientific">Amantichitinum ursilacus</name>
    <dbReference type="NCBI Taxonomy" id="857265"/>
    <lineage>
        <taxon>Bacteria</taxon>
        <taxon>Pseudomonadati</taxon>
        <taxon>Pseudomonadota</taxon>
        <taxon>Betaproteobacteria</taxon>
        <taxon>Neisseriales</taxon>
        <taxon>Chitinibacteraceae</taxon>
        <taxon>Amantichitinum</taxon>
    </lineage>
</organism>
<evidence type="ECO:0000256" key="4">
    <source>
        <dbReference type="SAM" id="SignalP"/>
    </source>
</evidence>
<dbReference type="GO" id="GO:0005507">
    <property type="term" value="F:copper ion binding"/>
    <property type="evidence" value="ECO:0007669"/>
    <property type="project" value="InterPro"/>
</dbReference>
<dbReference type="InterPro" id="IPR011707">
    <property type="entry name" value="Cu-oxidase-like_N"/>
</dbReference>
<feature type="signal peptide" evidence="4">
    <location>
        <begin position="1"/>
        <end position="25"/>
    </location>
</feature>
<dbReference type="PANTHER" id="PTHR11709">
    <property type="entry name" value="MULTI-COPPER OXIDASE"/>
    <property type="match status" value="1"/>
</dbReference>
<evidence type="ECO:0000256" key="3">
    <source>
        <dbReference type="ARBA" id="ARBA00023002"/>
    </source>
</evidence>
<dbReference type="InterPro" id="IPR008972">
    <property type="entry name" value="Cupredoxin"/>
</dbReference>
<evidence type="ECO:0000313" key="7">
    <source>
        <dbReference type="EMBL" id="KPC53553.1"/>
    </source>
</evidence>
<dbReference type="Gene3D" id="2.60.40.420">
    <property type="entry name" value="Cupredoxins - blue copper proteins"/>
    <property type="match status" value="3"/>
</dbReference>
<comment type="caution">
    <text evidence="7">The sequence shown here is derived from an EMBL/GenBank/DDBJ whole genome shotgun (WGS) entry which is preliminary data.</text>
</comment>
<reference evidence="7 8" key="1">
    <citation type="submission" date="2015-07" db="EMBL/GenBank/DDBJ databases">
        <title>Draft genome sequence of the Amantichitinum ursilacus IGB-41, a new chitin-degrading bacterium.</title>
        <authorList>
            <person name="Kirstahler P."/>
            <person name="Guenther M."/>
            <person name="Grumaz C."/>
            <person name="Rupp S."/>
            <person name="Zibek S."/>
            <person name="Sohn K."/>
        </authorList>
    </citation>
    <scope>NUCLEOTIDE SEQUENCE [LARGE SCALE GENOMIC DNA]</scope>
    <source>
        <strain evidence="7 8">IGB-41</strain>
    </source>
</reference>
<proteinExistence type="predicted"/>
<evidence type="ECO:0000256" key="2">
    <source>
        <dbReference type="ARBA" id="ARBA00022723"/>
    </source>
</evidence>
<dbReference type="EC" id="1.-.-.-" evidence="7"/>
<evidence type="ECO:0000256" key="1">
    <source>
        <dbReference type="ARBA" id="ARBA00004459"/>
    </source>
</evidence>
<dbReference type="PROSITE" id="PS00080">
    <property type="entry name" value="MULTICOPPER_OXIDASE2"/>
    <property type="match status" value="1"/>
</dbReference>
<gene>
    <name evidence="7" type="primary">mco</name>
    <name evidence="7" type="ORF">WG78_08530</name>
</gene>
<keyword evidence="3 7" id="KW-0560">Oxidoreductase</keyword>
<dbReference type="Proteomes" id="UP000037939">
    <property type="component" value="Unassembled WGS sequence"/>
</dbReference>
<dbReference type="AlphaFoldDB" id="A0A0N0XLT0"/>
<dbReference type="CDD" id="cd13881">
    <property type="entry name" value="CuRO_2_McoC_like"/>
    <property type="match status" value="1"/>
</dbReference>
<dbReference type="SUPFAM" id="SSF49503">
    <property type="entry name" value="Cupredoxins"/>
    <property type="match status" value="3"/>
</dbReference>
<evidence type="ECO:0000259" key="5">
    <source>
        <dbReference type="Pfam" id="PF07731"/>
    </source>
</evidence>
<name>A0A0N0XLT0_9NEIS</name>
<dbReference type="Pfam" id="PF07732">
    <property type="entry name" value="Cu-oxidase_3"/>
    <property type="match status" value="1"/>
</dbReference>
<dbReference type="InterPro" id="IPR011706">
    <property type="entry name" value="Cu-oxidase_C"/>
</dbReference>
<comment type="subcellular location">
    <subcellularLocation>
        <location evidence="1">Cell outer membrane</location>
        <topology evidence="1">Lipid-anchor</topology>
    </subcellularLocation>
</comment>
<protein>
    <submittedName>
        <fullName evidence="7">Multicopper oxidase mco</fullName>
        <ecNumber evidence="7">1.-.-.-</ecNumber>
    </submittedName>
</protein>
<dbReference type="PANTHER" id="PTHR11709:SF2">
    <property type="entry name" value="MULTICOPPER OXIDASE LPR1"/>
    <property type="match status" value="1"/>
</dbReference>
<evidence type="ECO:0000313" key="8">
    <source>
        <dbReference type="Proteomes" id="UP000037939"/>
    </source>
</evidence>
<feature type="chain" id="PRO_5005863316" evidence="4">
    <location>
        <begin position="26"/>
        <end position="497"/>
    </location>
</feature>
<feature type="domain" description="Plastocyanin-like" evidence="6">
    <location>
        <begin position="89"/>
        <end position="201"/>
    </location>
</feature>
<dbReference type="InterPro" id="IPR002355">
    <property type="entry name" value="Cu_oxidase_Cu_BS"/>
</dbReference>
<sequence length="497" mass="54956">MKRRDFLYYAGAGLALLTLRQAATAMEMDQMAGMNHAGHGKSAKAAGKPAGAKALTLPTGAALPPLVRLKNQSKKPGQFVATLRAAPTVVQIKPGVRTPVWTYNGSVPGPLIDVHEGDTVTIKLINQLQQPTTIHWHGLPVPPEQDGNPGSEIAPGKSRTYRFTLPVGSAGTYWFHPHPHGHTAEQVFRGLAGLFIVRAKADPLAHLPERHLVFSDLKLQTNGRIAENSMDDWMNGREGQFVLVNGHLQPTLQVLGRQRWRMWNACSARYLRLKLPEQSMIQVGTDGGLLGAPHPVTELLLAPGERAEVLVSGDGNSALMALSYDRGKMGDMPPEHDIPLLHAHFRIGVPAELPQQLRTIEPLGTPTAQKELVFSEDMDNMTDDPASMKFMINGKVFDMNRVDLTSKVGEVEAWTLRNDSDMDHPFHLHGTQFQVAERRYKGQTTPEKLLAWRDTVNVRPQESVIIHVAQQQKGRRVYHCHIIEHEDLGMMGQLDVI</sequence>
<dbReference type="STRING" id="857265.WG78_08530"/>
<evidence type="ECO:0000259" key="6">
    <source>
        <dbReference type="Pfam" id="PF07732"/>
    </source>
</evidence>
<feature type="domain" description="Plastocyanin-like" evidence="5">
    <location>
        <begin position="379"/>
        <end position="496"/>
    </location>
</feature>